<sequence length="96" mass="10863">MKSTGIVRKVDELGRVVIPIELRRTLGIKEKDALEIYVDDDRIILKKYMPNMTCAITGDVSDDNLRLIDGKLILSEEGAKKLVNEISERLGQKQHV</sequence>
<dbReference type="PROSITE" id="PS51740">
    <property type="entry name" value="SPOVT_ABRB"/>
    <property type="match status" value="1"/>
</dbReference>
<reference evidence="9 10" key="1">
    <citation type="submission" date="2016-01" db="EMBL/GenBank/DDBJ databases">
        <title>Whole genome sequencing of Bhargavaea cecembensis T14.</title>
        <authorList>
            <person name="Hong K.W."/>
        </authorList>
    </citation>
    <scope>NUCLEOTIDE SEQUENCE [LARGE SCALE GENOMIC DNA]</scope>
    <source>
        <strain evidence="9 10">T14</strain>
    </source>
</reference>
<dbReference type="InterPro" id="IPR037914">
    <property type="entry name" value="SpoVT-AbrB_sf"/>
</dbReference>
<dbReference type="Gene3D" id="2.10.260.10">
    <property type="match status" value="1"/>
</dbReference>
<evidence type="ECO:0000259" key="8">
    <source>
        <dbReference type="PROSITE" id="PS51740"/>
    </source>
</evidence>
<keyword evidence="2" id="KW-0749">Sporulation</keyword>
<dbReference type="Proteomes" id="UP000076490">
    <property type="component" value="Unassembled WGS sequence"/>
</dbReference>
<dbReference type="InterPro" id="IPR052731">
    <property type="entry name" value="B_subtilis_Trans_State_Reg"/>
</dbReference>
<dbReference type="Pfam" id="PF04014">
    <property type="entry name" value="MazE_antitoxin"/>
    <property type="match status" value="1"/>
</dbReference>
<evidence type="ECO:0000256" key="6">
    <source>
        <dbReference type="ARBA" id="ARBA00023163"/>
    </source>
</evidence>
<dbReference type="PANTHER" id="PTHR36432:SF4">
    <property type="entry name" value="TRANSITION STATE REGULATOR ABH-RELATED"/>
    <property type="match status" value="1"/>
</dbReference>
<dbReference type="OrthoDB" id="9782993at2"/>
<evidence type="ECO:0000313" key="9">
    <source>
        <dbReference type="EMBL" id="KZE36131.1"/>
    </source>
</evidence>
<name>A0A163E9Q9_9BACL</name>
<dbReference type="InterPro" id="IPR007159">
    <property type="entry name" value="SpoVT-AbrB_dom"/>
</dbReference>
<accession>A0A163E9Q9</accession>
<evidence type="ECO:0000256" key="5">
    <source>
        <dbReference type="ARBA" id="ARBA00023159"/>
    </source>
</evidence>
<dbReference type="NCBIfam" id="TIGR01439">
    <property type="entry name" value="lp_hng_hel_AbrB"/>
    <property type="match status" value="1"/>
</dbReference>
<gene>
    <name evidence="9" type="ORF">AV656_15630</name>
</gene>
<protein>
    <submittedName>
        <fullName evidence="9">Transition state regulator Abh</fullName>
    </submittedName>
</protein>
<dbReference type="FunFam" id="2.10.260.10:FF:000001">
    <property type="entry name" value="Stage V sporulation protein T"/>
    <property type="match status" value="1"/>
</dbReference>
<evidence type="ECO:0000256" key="1">
    <source>
        <dbReference type="ARBA" id="ARBA00022491"/>
    </source>
</evidence>
<dbReference type="InterPro" id="IPR040678">
    <property type="entry name" value="AbrB_C"/>
</dbReference>
<dbReference type="SMART" id="SM00966">
    <property type="entry name" value="SpoVT_AbrB"/>
    <property type="match status" value="1"/>
</dbReference>
<dbReference type="SUPFAM" id="SSF89447">
    <property type="entry name" value="AbrB/MazE/MraZ-like"/>
    <property type="match status" value="1"/>
</dbReference>
<keyword evidence="6" id="KW-0804">Transcription</keyword>
<dbReference type="GO" id="GO:0003677">
    <property type="term" value="F:DNA binding"/>
    <property type="evidence" value="ECO:0007669"/>
    <property type="project" value="UniProtKB-UniRule"/>
</dbReference>
<evidence type="ECO:0000256" key="7">
    <source>
        <dbReference type="PROSITE-ProRule" id="PRU01076"/>
    </source>
</evidence>
<evidence type="ECO:0000256" key="2">
    <source>
        <dbReference type="ARBA" id="ARBA00022969"/>
    </source>
</evidence>
<keyword evidence="5" id="KW-0010">Activator</keyword>
<evidence type="ECO:0000256" key="3">
    <source>
        <dbReference type="ARBA" id="ARBA00023015"/>
    </source>
</evidence>
<organism evidence="9 10">
    <name type="scientific">Bhargavaea cecembensis</name>
    <dbReference type="NCBI Taxonomy" id="394098"/>
    <lineage>
        <taxon>Bacteria</taxon>
        <taxon>Bacillati</taxon>
        <taxon>Bacillota</taxon>
        <taxon>Bacilli</taxon>
        <taxon>Bacillales</taxon>
        <taxon>Caryophanaceae</taxon>
        <taxon>Bhargavaea</taxon>
    </lineage>
</organism>
<feature type="domain" description="SpoVT-AbrB" evidence="8">
    <location>
        <begin position="5"/>
        <end position="50"/>
    </location>
</feature>
<proteinExistence type="predicted"/>
<dbReference type="Pfam" id="PF18277">
    <property type="entry name" value="AbrB_C"/>
    <property type="match status" value="1"/>
</dbReference>
<dbReference type="RefSeq" id="WP_063183957.1">
    <property type="nucleotide sequence ID" value="NZ_LQNT01000014.1"/>
</dbReference>
<dbReference type="AlphaFoldDB" id="A0A163E9Q9"/>
<keyword evidence="1" id="KW-0678">Repressor</keyword>
<dbReference type="GO" id="GO:0030435">
    <property type="term" value="P:sporulation resulting in formation of a cellular spore"/>
    <property type="evidence" value="ECO:0007669"/>
    <property type="project" value="UniProtKB-KW"/>
</dbReference>
<evidence type="ECO:0000256" key="4">
    <source>
        <dbReference type="ARBA" id="ARBA00023125"/>
    </source>
</evidence>
<comment type="caution">
    <text evidence="9">The sequence shown here is derived from an EMBL/GenBank/DDBJ whole genome shotgun (WGS) entry which is preliminary data.</text>
</comment>
<keyword evidence="3" id="KW-0805">Transcription regulation</keyword>
<dbReference type="PANTHER" id="PTHR36432">
    <property type="match status" value="1"/>
</dbReference>
<keyword evidence="4 7" id="KW-0238">DNA-binding</keyword>
<evidence type="ECO:0000313" key="10">
    <source>
        <dbReference type="Proteomes" id="UP000076490"/>
    </source>
</evidence>
<dbReference type="GO" id="GO:0042802">
    <property type="term" value="F:identical protein binding"/>
    <property type="evidence" value="ECO:0007669"/>
    <property type="project" value="UniProtKB-ARBA"/>
</dbReference>
<dbReference type="EMBL" id="LQNT01000014">
    <property type="protein sequence ID" value="KZE36131.1"/>
    <property type="molecule type" value="Genomic_DNA"/>
</dbReference>